<dbReference type="CDD" id="cd02440">
    <property type="entry name" value="AdoMet_MTases"/>
    <property type="match status" value="1"/>
</dbReference>
<dbReference type="OrthoDB" id="8153637at2"/>
<protein>
    <submittedName>
        <fullName evidence="2">Methyltransferase domain-containing protein</fullName>
    </submittedName>
</protein>
<dbReference type="PANTHER" id="PTHR43591">
    <property type="entry name" value="METHYLTRANSFERASE"/>
    <property type="match status" value="1"/>
</dbReference>
<name>A0A845MJ57_9PROT</name>
<reference evidence="2 3" key="1">
    <citation type="journal article" date="2014" name="Int. J. Syst. Evol. Microbiol.">
        <title>Sneathiella chungangensis sp. nov., isolated from a marine sand, and emended description of the genus Sneathiella.</title>
        <authorList>
            <person name="Siamphan C."/>
            <person name="Kim H."/>
            <person name="Lee J.S."/>
            <person name="Kim W."/>
        </authorList>
    </citation>
    <scope>NUCLEOTIDE SEQUENCE [LARGE SCALE GENOMIC DNA]</scope>
    <source>
        <strain evidence="2 3">KCTC 32476</strain>
    </source>
</reference>
<dbReference type="Pfam" id="PF08241">
    <property type="entry name" value="Methyltransf_11"/>
    <property type="match status" value="1"/>
</dbReference>
<dbReference type="InterPro" id="IPR029063">
    <property type="entry name" value="SAM-dependent_MTases_sf"/>
</dbReference>
<feature type="domain" description="Methyltransferase type 11" evidence="1">
    <location>
        <begin position="56"/>
        <end position="149"/>
    </location>
</feature>
<dbReference type="GO" id="GO:0008757">
    <property type="term" value="F:S-adenosylmethionine-dependent methyltransferase activity"/>
    <property type="evidence" value="ECO:0007669"/>
    <property type="project" value="InterPro"/>
</dbReference>
<dbReference type="AlphaFoldDB" id="A0A845MJ57"/>
<dbReference type="RefSeq" id="WP_161340203.1">
    <property type="nucleotide sequence ID" value="NZ_JBHSDG010000003.1"/>
</dbReference>
<keyword evidence="2" id="KW-0489">Methyltransferase</keyword>
<keyword evidence="3" id="KW-1185">Reference proteome</keyword>
<sequence length="276" mass="30260">MAIALEMDTTPNFDAIKAKQNATWASGNYSLIGATLQITGESLAEAMDLRGGQKVLDVAAGNGNFTLAAARRWTDVTSTDYVQSLLKQSQARAEADGVNVEYKIADAEDLPFADDSFDAVASTFGVMFTPNQRKAANEMDRVCRSGGKIGLANWTPEGFIGALFKIIGRYVPPPAGVNSPALWGTEDRIEDFFGATAQKIDITRRHYAFRYRSAQHWLEVFRNYYGPVLKAFGALGSSQQAELSEDILYLLESFNTSGDETLVVPSEYLEIVITRK</sequence>
<accession>A0A845MJ57</accession>
<keyword evidence="2" id="KW-0808">Transferase</keyword>
<dbReference type="GO" id="GO:0032259">
    <property type="term" value="P:methylation"/>
    <property type="evidence" value="ECO:0007669"/>
    <property type="project" value="UniProtKB-KW"/>
</dbReference>
<evidence type="ECO:0000313" key="2">
    <source>
        <dbReference type="EMBL" id="MZR23771.1"/>
    </source>
</evidence>
<gene>
    <name evidence="2" type="ORF">GQF03_15645</name>
</gene>
<evidence type="ECO:0000259" key="1">
    <source>
        <dbReference type="Pfam" id="PF08241"/>
    </source>
</evidence>
<comment type="caution">
    <text evidence="2">The sequence shown here is derived from an EMBL/GenBank/DDBJ whole genome shotgun (WGS) entry which is preliminary data.</text>
</comment>
<dbReference type="SUPFAM" id="SSF53335">
    <property type="entry name" value="S-adenosyl-L-methionine-dependent methyltransferases"/>
    <property type="match status" value="1"/>
</dbReference>
<dbReference type="InterPro" id="IPR013216">
    <property type="entry name" value="Methyltransf_11"/>
</dbReference>
<dbReference type="EMBL" id="WTVA01000015">
    <property type="protein sequence ID" value="MZR23771.1"/>
    <property type="molecule type" value="Genomic_DNA"/>
</dbReference>
<dbReference type="Proteomes" id="UP000445696">
    <property type="component" value="Unassembled WGS sequence"/>
</dbReference>
<organism evidence="2 3">
    <name type="scientific">Sneathiella chungangensis</name>
    <dbReference type="NCBI Taxonomy" id="1418234"/>
    <lineage>
        <taxon>Bacteria</taxon>
        <taxon>Pseudomonadati</taxon>
        <taxon>Pseudomonadota</taxon>
        <taxon>Alphaproteobacteria</taxon>
        <taxon>Sneathiellales</taxon>
        <taxon>Sneathiellaceae</taxon>
        <taxon>Sneathiella</taxon>
    </lineage>
</organism>
<dbReference type="PANTHER" id="PTHR43591:SF24">
    <property type="entry name" value="2-METHOXY-6-POLYPRENYL-1,4-BENZOQUINOL METHYLASE, MITOCHONDRIAL"/>
    <property type="match status" value="1"/>
</dbReference>
<evidence type="ECO:0000313" key="3">
    <source>
        <dbReference type="Proteomes" id="UP000445696"/>
    </source>
</evidence>
<proteinExistence type="predicted"/>
<dbReference type="Gene3D" id="3.40.50.150">
    <property type="entry name" value="Vaccinia Virus protein VP39"/>
    <property type="match status" value="1"/>
</dbReference>